<dbReference type="AlphaFoldDB" id="A0AAV3YEW2"/>
<name>A0AAV3YEW2_9GAST</name>
<protein>
    <submittedName>
        <fullName evidence="3">General vesicular transport factor p115</fullName>
    </submittedName>
</protein>
<dbReference type="GO" id="GO:0016192">
    <property type="term" value="P:vesicle-mediated transport"/>
    <property type="evidence" value="ECO:0007669"/>
    <property type="project" value="InterPro"/>
</dbReference>
<dbReference type="GO" id="GO:0006886">
    <property type="term" value="P:intracellular protein transport"/>
    <property type="evidence" value="ECO:0007669"/>
    <property type="project" value="InterPro"/>
</dbReference>
<comment type="caution">
    <text evidence="3">The sequence shown here is derived from an EMBL/GenBank/DDBJ whole genome shotgun (WGS) entry which is preliminary data.</text>
</comment>
<proteinExistence type="predicted"/>
<keyword evidence="4" id="KW-1185">Reference proteome</keyword>
<dbReference type="InterPro" id="IPR006955">
    <property type="entry name" value="Uso1_p115_C"/>
</dbReference>
<organism evidence="3 4">
    <name type="scientific">Plakobranchus ocellatus</name>
    <dbReference type="NCBI Taxonomy" id="259542"/>
    <lineage>
        <taxon>Eukaryota</taxon>
        <taxon>Metazoa</taxon>
        <taxon>Spiralia</taxon>
        <taxon>Lophotrochozoa</taxon>
        <taxon>Mollusca</taxon>
        <taxon>Gastropoda</taxon>
        <taxon>Heterobranchia</taxon>
        <taxon>Euthyneura</taxon>
        <taxon>Panpulmonata</taxon>
        <taxon>Sacoglossa</taxon>
        <taxon>Placobranchoidea</taxon>
        <taxon>Plakobranchidae</taxon>
        <taxon>Plakobranchus</taxon>
    </lineage>
</organism>
<dbReference type="Proteomes" id="UP000735302">
    <property type="component" value="Unassembled WGS sequence"/>
</dbReference>
<sequence>MEEEKAITVGEYQKLKDEMETIKKEQDDLLVLLADQDAKIDKYKSKLKELGQEIEDDDDDDDDLEPDDDDAD</sequence>
<feature type="region of interest" description="Disordered" evidence="1">
    <location>
        <begin position="49"/>
        <end position="72"/>
    </location>
</feature>
<evidence type="ECO:0000256" key="1">
    <source>
        <dbReference type="SAM" id="MobiDB-lite"/>
    </source>
</evidence>
<evidence type="ECO:0000259" key="2">
    <source>
        <dbReference type="Pfam" id="PF04871"/>
    </source>
</evidence>
<dbReference type="EMBL" id="BLXT01000876">
    <property type="protein sequence ID" value="GFN80981.1"/>
    <property type="molecule type" value="Genomic_DNA"/>
</dbReference>
<feature type="compositionally biased region" description="Acidic residues" evidence="1">
    <location>
        <begin position="52"/>
        <end position="72"/>
    </location>
</feature>
<feature type="domain" description="Uso1/p115-like vesicle tethering protein C-terminal" evidence="2">
    <location>
        <begin position="13"/>
        <end position="70"/>
    </location>
</feature>
<accession>A0AAV3YEW2</accession>
<reference evidence="3 4" key="1">
    <citation type="journal article" date="2021" name="Elife">
        <title>Chloroplast acquisition without the gene transfer in kleptoplastic sea slugs, Plakobranchus ocellatus.</title>
        <authorList>
            <person name="Maeda T."/>
            <person name="Takahashi S."/>
            <person name="Yoshida T."/>
            <person name="Shimamura S."/>
            <person name="Takaki Y."/>
            <person name="Nagai Y."/>
            <person name="Toyoda A."/>
            <person name="Suzuki Y."/>
            <person name="Arimoto A."/>
            <person name="Ishii H."/>
            <person name="Satoh N."/>
            <person name="Nishiyama T."/>
            <person name="Hasebe M."/>
            <person name="Maruyama T."/>
            <person name="Minagawa J."/>
            <person name="Obokata J."/>
            <person name="Shigenobu S."/>
        </authorList>
    </citation>
    <scope>NUCLEOTIDE SEQUENCE [LARGE SCALE GENOMIC DNA]</scope>
</reference>
<evidence type="ECO:0000313" key="3">
    <source>
        <dbReference type="EMBL" id="GFN80981.1"/>
    </source>
</evidence>
<dbReference type="Pfam" id="PF04871">
    <property type="entry name" value="Uso1_p115_C"/>
    <property type="match status" value="1"/>
</dbReference>
<gene>
    <name evidence="3" type="ORF">PoB_000748700</name>
</gene>
<evidence type="ECO:0000313" key="4">
    <source>
        <dbReference type="Proteomes" id="UP000735302"/>
    </source>
</evidence>